<dbReference type="PANTHER" id="PTHR47501:SF5">
    <property type="entry name" value="HAT C-TERMINAL DIMERISATION DOMAIN-CONTAINING PROTEIN"/>
    <property type="match status" value="1"/>
</dbReference>
<reference evidence="2 3" key="1">
    <citation type="submission" date="2023-09" db="EMBL/GenBank/DDBJ databases">
        <title>Nesidiocoris tenuis whole genome shotgun sequence.</title>
        <authorList>
            <person name="Shibata T."/>
            <person name="Shimoda M."/>
            <person name="Kobayashi T."/>
            <person name="Uehara T."/>
        </authorList>
    </citation>
    <scope>NUCLEOTIDE SEQUENCE [LARGE SCALE GENOMIC DNA]</scope>
    <source>
        <strain evidence="2 3">Japan</strain>
    </source>
</reference>
<feature type="region of interest" description="Disordered" evidence="1">
    <location>
        <begin position="326"/>
        <end position="358"/>
    </location>
</feature>
<evidence type="ECO:0008006" key="4">
    <source>
        <dbReference type="Google" id="ProtNLM"/>
    </source>
</evidence>
<dbReference type="SUPFAM" id="SSF53098">
    <property type="entry name" value="Ribonuclease H-like"/>
    <property type="match status" value="1"/>
</dbReference>
<dbReference type="EMBL" id="AP028917">
    <property type="protein sequence ID" value="BES98485.1"/>
    <property type="molecule type" value="Genomic_DNA"/>
</dbReference>
<evidence type="ECO:0000313" key="3">
    <source>
        <dbReference type="Proteomes" id="UP001307889"/>
    </source>
</evidence>
<gene>
    <name evidence="2" type="ORF">NTJ_11300</name>
</gene>
<accession>A0ABN7B238</accession>
<proteinExistence type="predicted"/>
<evidence type="ECO:0000256" key="1">
    <source>
        <dbReference type="SAM" id="MobiDB-lite"/>
    </source>
</evidence>
<keyword evidence="3" id="KW-1185">Reference proteome</keyword>
<organism evidence="2 3">
    <name type="scientific">Nesidiocoris tenuis</name>
    <dbReference type="NCBI Taxonomy" id="355587"/>
    <lineage>
        <taxon>Eukaryota</taxon>
        <taxon>Metazoa</taxon>
        <taxon>Ecdysozoa</taxon>
        <taxon>Arthropoda</taxon>
        <taxon>Hexapoda</taxon>
        <taxon>Insecta</taxon>
        <taxon>Pterygota</taxon>
        <taxon>Neoptera</taxon>
        <taxon>Paraneoptera</taxon>
        <taxon>Hemiptera</taxon>
        <taxon>Heteroptera</taxon>
        <taxon>Panheteroptera</taxon>
        <taxon>Cimicomorpha</taxon>
        <taxon>Miridae</taxon>
        <taxon>Dicyphina</taxon>
        <taxon>Nesidiocoris</taxon>
    </lineage>
</organism>
<dbReference type="Proteomes" id="UP001307889">
    <property type="component" value="Chromosome 9"/>
</dbReference>
<dbReference type="PANTHER" id="PTHR47501">
    <property type="entry name" value="TRANSPOSASE-RELATED"/>
    <property type="match status" value="1"/>
</dbReference>
<name>A0ABN7B238_9HEMI</name>
<dbReference type="InterPro" id="IPR012337">
    <property type="entry name" value="RNaseH-like_sf"/>
</dbReference>
<evidence type="ECO:0000313" key="2">
    <source>
        <dbReference type="EMBL" id="BES98485.1"/>
    </source>
</evidence>
<sequence length="717" mass="80641">MNVSHLDSNGSVDSDYEEALVYAEKSEEATQIDNARAGEDHSSEISRTGLRHRMVIVDGKFYSYITERSNDRKVVAACKKCEPKVVEISGKPFVISNFVKHLRNAHGAETVAEYKAYLQQKKLKVKGGASTRKRPQKIDLNQTDFGHLISKYIVSAMIPFRAVEDPHFVKIFKKLHVESYGLKLPNRATVVKIIRRLYEKNQETLINILRETEHVCATADIWSGKKRSFLGVTVHWLDSNNCERHSAAIACRRFKNAHTHITVAAMLRSIFADFGLNQKKIVAVVTDNGSNFLKAFKKFGIKSTVLQYDDPYVFPDDGENLHVDENVSSSAESDPGQSSDSELNSGDKINELGPPRNINDLEKLPNHLRCCSHTLNLCAVADLKKLLAANKVYGNLHRSVMTKCSVLWHQASRPKSAEVIQDILGHTLSGPGITRWNSLYDSMKQISKIRTKCPDVSKALKIKTQQCMTDEDFAYIEEYIECSKPLAELLDLLQGEKNVYFGNFIPSLYSLRRKLQLLVGKDWKYCGPLAQTYVESVQKRFEDYFTFSSPMAEVAAVAAIAHPAHKNRWLQLVNIEHHSKLLQNFTSAVANEIADSASCRRSPMSSSATLTGASTSSFVAYCDFDDFDSASSERDSMAKAQEQIFMFFAENSKELRILDTYTAVKRVFLKTNVVLPSSAAVERLFSFATMTNAPRSNRLSDKNFESRVILKANGFKF</sequence>
<protein>
    <recommendedName>
        <fullName evidence="4">HAT C-terminal dimerisation domain-containing protein</fullName>
    </recommendedName>
</protein>
<feature type="compositionally biased region" description="Polar residues" evidence="1">
    <location>
        <begin position="326"/>
        <end position="344"/>
    </location>
</feature>